<dbReference type="Proteomes" id="UP001277761">
    <property type="component" value="Unassembled WGS sequence"/>
</dbReference>
<name>A0ABU4VJJ4_9ACTN</name>
<organism evidence="2 3">
    <name type="scientific">Patulibacter brassicae</name>
    <dbReference type="NCBI Taxonomy" id="1705717"/>
    <lineage>
        <taxon>Bacteria</taxon>
        <taxon>Bacillati</taxon>
        <taxon>Actinomycetota</taxon>
        <taxon>Thermoleophilia</taxon>
        <taxon>Solirubrobacterales</taxon>
        <taxon>Patulibacteraceae</taxon>
        <taxon>Patulibacter</taxon>
    </lineage>
</organism>
<evidence type="ECO:0000313" key="3">
    <source>
        <dbReference type="Proteomes" id="UP001277761"/>
    </source>
</evidence>
<evidence type="ECO:0000256" key="1">
    <source>
        <dbReference type="SAM" id="Coils"/>
    </source>
</evidence>
<reference evidence="2 3" key="1">
    <citation type="submission" date="2023-11" db="EMBL/GenBank/DDBJ databases">
        <authorList>
            <person name="Xu M."/>
            <person name="Jiang T."/>
        </authorList>
    </citation>
    <scope>NUCLEOTIDE SEQUENCE [LARGE SCALE GENOMIC DNA]</scope>
    <source>
        <strain evidence="2 3">SD</strain>
    </source>
</reference>
<comment type="caution">
    <text evidence="2">The sequence shown here is derived from an EMBL/GenBank/DDBJ whole genome shotgun (WGS) entry which is preliminary data.</text>
</comment>
<dbReference type="RefSeq" id="WP_319953249.1">
    <property type="nucleotide sequence ID" value="NZ_JAXAVX010000002.1"/>
</dbReference>
<sequence>MAPIVTGSDDRELPVADKTGDYFNPTTLHRAQIIRGEVIPPGYEPAADVETDGLGVDDARLQAAIAAEQKATAEARAEAEKATAAAKAAAEEKAELEKSKDQEIADLRKQLADAEKKAAAAAKKPAGGAAAS</sequence>
<gene>
    <name evidence="2" type="ORF">SK069_05790</name>
</gene>
<protein>
    <submittedName>
        <fullName evidence="2">Uncharacterized protein</fullName>
    </submittedName>
</protein>
<feature type="coiled-coil region" evidence="1">
    <location>
        <begin position="56"/>
        <end position="124"/>
    </location>
</feature>
<proteinExistence type="predicted"/>
<keyword evidence="1" id="KW-0175">Coiled coil</keyword>
<evidence type="ECO:0000313" key="2">
    <source>
        <dbReference type="EMBL" id="MDX8151096.1"/>
    </source>
</evidence>
<accession>A0ABU4VJJ4</accession>
<keyword evidence="3" id="KW-1185">Reference proteome</keyword>
<dbReference type="EMBL" id="JAXAVX010000002">
    <property type="protein sequence ID" value="MDX8151096.1"/>
    <property type="molecule type" value="Genomic_DNA"/>
</dbReference>